<accession>A0A1Q8QKT9</accession>
<comment type="caution">
    <text evidence="1">The sequence shown here is derived from an EMBL/GenBank/DDBJ whole genome shotgun (WGS) entry which is preliminary data.</text>
</comment>
<name>A0A1Q8QKT9_9FIRM</name>
<gene>
    <name evidence="1" type="ORF">DSOL_4313</name>
</gene>
<organism evidence="1 2">
    <name type="scientific">Desulfosporosinus metallidurans</name>
    <dbReference type="NCBI Taxonomy" id="1888891"/>
    <lineage>
        <taxon>Bacteria</taxon>
        <taxon>Bacillati</taxon>
        <taxon>Bacillota</taxon>
        <taxon>Clostridia</taxon>
        <taxon>Eubacteriales</taxon>
        <taxon>Desulfitobacteriaceae</taxon>
        <taxon>Desulfosporosinus</taxon>
    </lineage>
</organism>
<dbReference type="Gene3D" id="3.40.50.300">
    <property type="entry name" value="P-loop containing nucleotide triphosphate hydrolases"/>
    <property type="match status" value="1"/>
</dbReference>
<dbReference type="Proteomes" id="UP000186102">
    <property type="component" value="Unassembled WGS sequence"/>
</dbReference>
<reference evidence="1 2" key="1">
    <citation type="submission" date="2016-09" db="EMBL/GenBank/DDBJ databases">
        <title>Complete genome of Desulfosporosinus sp. OL.</title>
        <authorList>
            <person name="Mardanov A."/>
            <person name="Beletsky A."/>
            <person name="Panova A."/>
            <person name="Karnachuk O."/>
            <person name="Ravin N."/>
        </authorList>
    </citation>
    <scope>NUCLEOTIDE SEQUENCE [LARGE SCALE GENOMIC DNA]</scope>
    <source>
        <strain evidence="1 2">OL</strain>
    </source>
</reference>
<evidence type="ECO:0000313" key="2">
    <source>
        <dbReference type="Proteomes" id="UP000186102"/>
    </source>
</evidence>
<dbReference type="RefSeq" id="WP_207649659.1">
    <property type="nucleotide sequence ID" value="NZ_MLBF01000049.1"/>
</dbReference>
<dbReference type="EMBL" id="MLBF01000049">
    <property type="protein sequence ID" value="OLN27954.1"/>
    <property type="molecule type" value="Genomic_DNA"/>
</dbReference>
<dbReference type="AlphaFoldDB" id="A0A1Q8QKT9"/>
<protein>
    <submittedName>
        <fullName evidence="1">Uncharacterized protein</fullName>
    </submittedName>
</protein>
<evidence type="ECO:0000313" key="1">
    <source>
        <dbReference type="EMBL" id="OLN27954.1"/>
    </source>
</evidence>
<dbReference type="InterPro" id="IPR027417">
    <property type="entry name" value="P-loop_NTPase"/>
</dbReference>
<dbReference type="SUPFAM" id="SSF52540">
    <property type="entry name" value="P-loop containing nucleoside triphosphate hydrolases"/>
    <property type="match status" value="1"/>
</dbReference>
<sequence>MEKESTNLNAIEQGLANWHAAEKFNDIDNQIKKQIGDTSEKTYIESLNTSVTQKNCILQNIKAKKEAVNLFFTNVMTESEQIHGQLNAINEPWKGLLKRIVINPLISRAPLLSNTTSRNKRIAKTSATIHNQNMNITDIASEAQLTDLQLTLMLSMANRSQWTPWRALLLDDPTQHHDLVHASSVFDVLRDYIIDLDYQVMMSTHDSIQAKFFQRKLENEGVPSKIYQLVTRRGGVTAERMA</sequence>
<dbReference type="STRING" id="1888891.DSOL_4313"/>
<proteinExistence type="predicted"/>
<keyword evidence="2" id="KW-1185">Reference proteome</keyword>